<dbReference type="CDD" id="cd05233">
    <property type="entry name" value="SDR_c"/>
    <property type="match status" value="1"/>
</dbReference>
<evidence type="ECO:0000313" key="3">
    <source>
        <dbReference type="EMBL" id="KLV28369.1"/>
    </source>
</evidence>
<dbReference type="FunFam" id="3.40.50.720:FF:000173">
    <property type="entry name" value="3-oxoacyl-[acyl-carrier protein] reductase"/>
    <property type="match status" value="1"/>
</dbReference>
<dbReference type="InterPro" id="IPR002347">
    <property type="entry name" value="SDR_fam"/>
</dbReference>
<dbReference type="RefSeq" id="WP_047940064.1">
    <property type="nucleotide sequence ID" value="NZ_CP053989.1"/>
</dbReference>
<comment type="caution">
    <text evidence="3">The sequence shown here is derived from an EMBL/GenBank/DDBJ whole genome shotgun (WGS) entry which is preliminary data.</text>
</comment>
<dbReference type="PRINTS" id="PR00081">
    <property type="entry name" value="GDHRDH"/>
</dbReference>
<dbReference type="PATRIC" id="fig|1397.4.peg.235"/>
<dbReference type="GO" id="GO:0004316">
    <property type="term" value="F:3-oxoacyl-[acyl-carrier-protein] reductase (NADPH) activity"/>
    <property type="evidence" value="ECO:0007669"/>
    <property type="project" value="UniProtKB-EC"/>
</dbReference>
<evidence type="ECO:0000256" key="1">
    <source>
        <dbReference type="ARBA" id="ARBA00006484"/>
    </source>
</evidence>
<protein>
    <submittedName>
        <fullName evidence="3">3-ketoacyl-ACP reductase</fullName>
        <ecNumber evidence="3">1.1.1.100</ecNumber>
    </submittedName>
</protein>
<gene>
    <name evidence="3" type="primary">fabG</name>
    <name evidence="3" type="ORF">ABW02_01080</name>
</gene>
<dbReference type="SUPFAM" id="SSF51735">
    <property type="entry name" value="NAD(P)-binding Rossmann-fold domains"/>
    <property type="match status" value="1"/>
</dbReference>
<dbReference type="NCBIfam" id="NF047420">
    <property type="entry name" value="EF_P_mod_YmfI"/>
    <property type="match status" value="1"/>
</dbReference>
<dbReference type="InterPro" id="IPR036291">
    <property type="entry name" value="NAD(P)-bd_dom_sf"/>
</dbReference>
<dbReference type="Proteomes" id="UP000036045">
    <property type="component" value="Unassembled WGS sequence"/>
</dbReference>
<evidence type="ECO:0000313" key="4">
    <source>
        <dbReference type="Proteomes" id="UP000036045"/>
    </source>
</evidence>
<dbReference type="PANTHER" id="PTHR42879">
    <property type="entry name" value="3-OXOACYL-(ACYL-CARRIER-PROTEIN) REDUCTASE"/>
    <property type="match status" value="1"/>
</dbReference>
<dbReference type="InterPro" id="IPR050259">
    <property type="entry name" value="SDR"/>
</dbReference>
<dbReference type="EC" id="1.1.1.100" evidence="3"/>
<dbReference type="AlphaFoldDB" id="A0A0J1IQZ1"/>
<accession>A0A0J1IQZ1</accession>
<name>A0A0J1IQZ1_NIACI</name>
<dbReference type="Pfam" id="PF13561">
    <property type="entry name" value="adh_short_C2"/>
    <property type="match status" value="1"/>
</dbReference>
<reference evidence="3 4" key="1">
    <citation type="submission" date="2015-05" db="EMBL/GenBank/DDBJ databases">
        <title>Whole genome sequence and identification of bacterial endophytes from Costus igneus.</title>
        <authorList>
            <person name="Lee Y.P."/>
            <person name="Gan H.M."/>
            <person name="Eng W."/>
            <person name="Wheatley M.S."/>
            <person name="Caraballo A."/>
            <person name="Polter S."/>
            <person name="Savka M.A."/>
            <person name="Hudson A.O."/>
        </authorList>
    </citation>
    <scope>NUCLEOTIDE SEQUENCE [LARGE SCALE GENOMIC DNA]</scope>
    <source>
        <strain evidence="3 4">RIT379</strain>
    </source>
</reference>
<dbReference type="OrthoDB" id="9803333at2"/>
<proteinExistence type="inferred from homology"/>
<dbReference type="PANTHER" id="PTHR42879:SF2">
    <property type="entry name" value="3-OXOACYL-[ACYL-CARRIER-PROTEIN] REDUCTASE FABG"/>
    <property type="match status" value="1"/>
</dbReference>
<sequence>MGKWILITGASGGIGQAIAKQLAKEGYSLYLHYHQNEKAIKELLEVLAVNGGEYLPIQADLQQENDYQKILESIFTIDGIVHASGISTYGLLTDLEEGEMKALWNVHVHSLMCITKALLPKMLSRQYGNIIVITSIWGQVGAAMEVAYSTVKGAQISFVKALSKEVAFNGIRVNAVAPGAIETNMLQSFSPEEMQLMAEEIPMGRLGSPQEVAESVAFLLSEKSSYMTGQVLSLNGGWHV</sequence>
<comment type="similarity">
    <text evidence="1">Belongs to the short-chain dehydrogenases/reductases (SDR) family.</text>
</comment>
<dbReference type="EMBL" id="LDPH01000001">
    <property type="protein sequence ID" value="KLV28369.1"/>
    <property type="molecule type" value="Genomic_DNA"/>
</dbReference>
<dbReference type="GeneID" id="56349218"/>
<keyword evidence="2 3" id="KW-0560">Oxidoreductase</keyword>
<dbReference type="Gene3D" id="3.40.50.720">
    <property type="entry name" value="NAD(P)-binding Rossmann-like Domain"/>
    <property type="match status" value="1"/>
</dbReference>
<keyword evidence="4" id="KW-1185">Reference proteome</keyword>
<organism evidence="3 4">
    <name type="scientific">Niallia circulans</name>
    <name type="common">Bacillus circulans</name>
    <dbReference type="NCBI Taxonomy" id="1397"/>
    <lineage>
        <taxon>Bacteria</taxon>
        <taxon>Bacillati</taxon>
        <taxon>Bacillota</taxon>
        <taxon>Bacilli</taxon>
        <taxon>Bacillales</taxon>
        <taxon>Bacillaceae</taxon>
        <taxon>Niallia</taxon>
    </lineage>
</organism>
<evidence type="ECO:0000256" key="2">
    <source>
        <dbReference type="ARBA" id="ARBA00023002"/>
    </source>
</evidence>